<feature type="compositionally biased region" description="Low complexity" evidence="9">
    <location>
        <begin position="99"/>
        <end position="110"/>
    </location>
</feature>
<comment type="similarity">
    <text evidence="2 8">Belongs to the Mediator complex subunit 17 family.</text>
</comment>
<evidence type="ECO:0000256" key="7">
    <source>
        <dbReference type="ARBA" id="ARBA00032014"/>
    </source>
</evidence>
<feature type="region of interest" description="Disordered" evidence="9">
    <location>
        <begin position="186"/>
        <end position="206"/>
    </location>
</feature>
<dbReference type="OrthoDB" id="1902587at2759"/>
<protein>
    <recommendedName>
        <fullName evidence="3 8">Mediator of RNA polymerase II transcription subunit 17</fullName>
    </recommendedName>
    <alternativeName>
        <fullName evidence="7 8">Mediator complex subunit 17</fullName>
    </alternativeName>
</protein>
<feature type="compositionally biased region" description="Basic and acidic residues" evidence="9">
    <location>
        <begin position="250"/>
        <end position="263"/>
    </location>
</feature>
<name>A0A316Z7R8_9BASI</name>
<evidence type="ECO:0000256" key="2">
    <source>
        <dbReference type="ARBA" id="ARBA00005635"/>
    </source>
</evidence>
<sequence>MPLPALSLEPVPLAAPPAGDGPSVAASPGAGAKAEPLLQPPARLKGIGADGELEYGPAGAEPLAVRLARLWAERGDFGRLDFAKLRAAAELEQKQAEDSSAAASGSKSSAWVVGDEEEAKEGEKASSSKRPASPDVAKRKAEIKPAELDELKHMMWNKLHEAHSSLYHSHALVSLLLLSRPTPGGIGRAPGSRGDSPAIGAGGASSSGGLRAGSLAGRGVSSAPPGSAAALSEELGLEASNVGVSLLGERPTEREDEEQRLKEQDEDDGLYSSAKHAARLARLDAKLTAEEADTRARALIGTHDATRRGILRAADILRRGAKEMTDVLPPNKGGGERGEAEMRRWQGLKDARNSGWGLTPGMVGVAARSVSKEEGARDAWVGWGIPEAHPEQKQRALAYFSPTVSTAPAASTLAPDAAAMGVEGPAEAAAPPPSHGLMFLARPRTRLRVSFTLRDEEDTRIVWWSDAPDVEREQAASEFSTIDEELRRAQEEMADAELFTILVRETRALHTSASMLSSVSASSVTLSVTPRVEMCFELVPIADSSAADKPQTDRKIKPLPSGSKEQQDRISSPLARLVLAYLRLGLIARYRDRASGRSQRVRKDSEEKSASEKSRAALLEPLLGLTHYASFISKLRMQLDALCQTMPQARFEVEPTESLSDVRAWAAALLQGRGEEATAKLGGVAKIWLGDQLVASLALAYPSTISLVLPNRQTAIGGTGVTVPSLRLDTCMPLLERALDEAASESSHEPPAGAS</sequence>
<evidence type="ECO:0000256" key="1">
    <source>
        <dbReference type="ARBA" id="ARBA00004123"/>
    </source>
</evidence>
<dbReference type="Pfam" id="PF10156">
    <property type="entry name" value="Med17"/>
    <property type="match status" value="2"/>
</dbReference>
<keyword evidence="5 8" id="KW-0804">Transcription</keyword>
<dbReference type="GO" id="GO:0006357">
    <property type="term" value="P:regulation of transcription by RNA polymerase II"/>
    <property type="evidence" value="ECO:0007669"/>
    <property type="project" value="InterPro"/>
</dbReference>
<evidence type="ECO:0000256" key="5">
    <source>
        <dbReference type="ARBA" id="ARBA00023163"/>
    </source>
</evidence>
<feature type="region of interest" description="Disordered" evidence="9">
    <location>
        <begin position="546"/>
        <end position="568"/>
    </location>
</feature>
<feature type="region of interest" description="Disordered" evidence="9">
    <location>
        <begin position="1"/>
        <end position="45"/>
    </location>
</feature>
<comment type="subcellular location">
    <subcellularLocation>
        <location evidence="1 8">Nucleus</location>
    </subcellularLocation>
</comment>
<keyword evidence="11" id="KW-1185">Reference proteome</keyword>
<feature type="region of interest" description="Disordered" evidence="9">
    <location>
        <begin position="94"/>
        <end position="140"/>
    </location>
</feature>
<comment type="subunit">
    <text evidence="8">Component of the Mediator complex.</text>
</comment>
<evidence type="ECO:0000313" key="11">
    <source>
        <dbReference type="Proteomes" id="UP000245946"/>
    </source>
</evidence>
<evidence type="ECO:0000256" key="3">
    <source>
        <dbReference type="ARBA" id="ARBA00019610"/>
    </source>
</evidence>
<dbReference type="InterPro" id="IPR019313">
    <property type="entry name" value="Mediator_Med17"/>
</dbReference>
<evidence type="ECO:0000256" key="8">
    <source>
        <dbReference type="RuleBase" id="RU364140"/>
    </source>
</evidence>
<keyword evidence="6 8" id="KW-0539">Nucleus</keyword>
<feature type="compositionally biased region" description="Low complexity" evidence="9">
    <location>
        <begin position="16"/>
        <end position="34"/>
    </location>
</feature>
<gene>
    <name evidence="8" type="primary">MED17</name>
    <name evidence="10" type="ORF">FA09DRAFT_331455</name>
</gene>
<reference evidence="10 11" key="1">
    <citation type="journal article" date="2018" name="Mol. Biol. Evol.">
        <title>Broad Genomic Sampling Reveals a Smut Pathogenic Ancestry of the Fungal Clade Ustilaginomycotina.</title>
        <authorList>
            <person name="Kijpornyongpan T."/>
            <person name="Mondo S.J."/>
            <person name="Barry K."/>
            <person name="Sandor L."/>
            <person name="Lee J."/>
            <person name="Lipzen A."/>
            <person name="Pangilinan J."/>
            <person name="LaButti K."/>
            <person name="Hainaut M."/>
            <person name="Henrissat B."/>
            <person name="Grigoriev I.V."/>
            <person name="Spatafora J.W."/>
            <person name="Aime M.C."/>
        </authorList>
    </citation>
    <scope>NUCLEOTIDE SEQUENCE [LARGE SCALE GENOMIC DNA]</scope>
    <source>
        <strain evidence="10 11">MCA 4186</strain>
    </source>
</reference>
<dbReference type="STRING" id="58919.A0A316Z7R8"/>
<proteinExistence type="inferred from homology"/>
<organism evidence="10 11">
    <name type="scientific">Tilletiopsis washingtonensis</name>
    <dbReference type="NCBI Taxonomy" id="58919"/>
    <lineage>
        <taxon>Eukaryota</taxon>
        <taxon>Fungi</taxon>
        <taxon>Dikarya</taxon>
        <taxon>Basidiomycota</taxon>
        <taxon>Ustilaginomycotina</taxon>
        <taxon>Exobasidiomycetes</taxon>
        <taxon>Entylomatales</taxon>
        <taxon>Entylomatales incertae sedis</taxon>
        <taxon>Tilletiopsis</taxon>
    </lineage>
</organism>
<dbReference type="EMBL" id="KZ819300">
    <property type="protein sequence ID" value="PWN96213.1"/>
    <property type="molecule type" value="Genomic_DNA"/>
</dbReference>
<dbReference type="AlphaFoldDB" id="A0A316Z7R8"/>
<evidence type="ECO:0000313" key="10">
    <source>
        <dbReference type="EMBL" id="PWN96213.1"/>
    </source>
</evidence>
<accession>A0A316Z7R8</accession>
<keyword evidence="4 8" id="KW-0805">Transcription regulation</keyword>
<dbReference type="PANTHER" id="PTHR13114:SF7">
    <property type="entry name" value="MEDIATOR OF RNA POLYMERASE II TRANSCRIPTION SUBUNIT 17"/>
    <property type="match status" value="1"/>
</dbReference>
<dbReference type="Proteomes" id="UP000245946">
    <property type="component" value="Unassembled WGS sequence"/>
</dbReference>
<dbReference type="GO" id="GO:0003712">
    <property type="term" value="F:transcription coregulator activity"/>
    <property type="evidence" value="ECO:0007669"/>
    <property type="project" value="InterPro"/>
</dbReference>
<comment type="function">
    <text evidence="8">Component of the Mediator complex, a coactivator involved in the regulated transcription of nearly all RNA polymerase II-dependent genes. Mediator functions as a bridge to convey information from gene-specific regulatory proteins to the basal RNA polymerase II transcription machinery. Mediator is recruited to promoters by direct interactions with regulatory proteins and serves as a scaffold for the assembly of a functional preinitiation complex with RNA polymerase II and the general transcription factors.</text>
</comment>
<dbReference type="GO" id="GO:0070847">
    <property type="term" value="C:core mediator complex"/>
    <property type="evidence" value="ECO:0007669"/>
    <property type="project" value="TreeGrafter"/>
</dbReference>
<evidence type="ECO:0000256" key="9">
    <source>
        <dbReference type="SAM" id="MobiDB-lite"/>
    </source>
</evidence>
<dbReference type="PANTHER" id="PTHR13114">
    <property type="entry name" value="MEDIATOR OF RNA POLYMERASE II TRANSCRIPTION SUBUNIT 17"/>
    <property type="match status" value="1"/>
</dbReference>
<keyword evidence="8" id="KW-0010">Activator</keyword>
<dbReference type="GO" id="GO:0016592">
    <property type="term" value="C:mediator complex"/>
    <property type="evidence" value="ECO:0007669"/>
    <property type="project" value="InterPro"/>
</dbReference>
<feature type="region of interest" description="Disordered" evidence="9">
    <location>
        <begin position="244"/>
        <end position="271"/>
    </location>
</feature>
<evidence type="ECO:0000256" key="6">
    <source>
        <dbReference type="ARBA" id="ARBA00023242"/>
    </source>
</evidence>
<evidence type="ECO:0000256" key="4">
    <source>
        <dbReference type="ARBA" id="ARBA00023015"/>
    </source>
</evidence>